<keyword evidence="1" id="KW-0175">Coiled coil</keyword>
<accession>A0A7Z7FD42</accession>
<dbReference type="Proteomes" id="UP000199259">
    <property type="component" value="Unassembled WGS sequence"/>
</dbReference>
<dbReference type="OrthoDB" id="382054at2157"/>
<evidence type="ECO:0000313" key="2">
    <source>
        <dbReference type="EMBL" id="SDF26794.1"/>
    </source>
</evidence>
<dbReference type="PROSITE" id="PS51257">
    <property type="entry name" value="PROKAR_LIPOPROTEIN"/>
    <property type="match status" value="1"/>
</dbReference>
<feature type="coiled-coil region" evidence="1">
    <location>
        <begin position="55"/>
        <end position="82"/>
    </location>
</feature>
<evidence type="ECO:0000256" key="1">
    <source>
        <dbReference type="SAM" id="Coils"/>
    </source>
</evidence>
<dbReference type="RefSeq" id="WP_091707880.1">
    <property type="nucleotide sequence ID" value="NZ_FNCA01000001.1"/>
</dbReference>
<evidence type="ECO:0000313" key="3">
    <source>
        <dbReference type="Proteomes" id="UP000199259"/>
    </source>
</evidence>
<reference evidence="2 3" key="1">
    <citation type="submission" date="2016-10" db="EMBL/GenBank/DDBJ databases">
        <authorList>
            <person name="Varghese N."/>
            <person name="Submissions S."/>
        </authorList>
    </citation>
    <scope>NUCLEOTIDE SEQUENCE [LARGE SCALE GENOMIC DNA]</scope>
    <source>
        <strain evidence="2 3">PL 12/M</strain>
    </source>
</reference>
<keyword evidence="3" id="KW-1185">Reference proteome</keyword>
<dbReference type="EMBL" id="FNCA01000001">
    <property type="protein sequence ID" value="SDF26794.1"/>
    <property type="molecule type" value="Genomic_DNA"/>
</dbReference>
<proteinExistence type="predicted"/>
<organism evidence="2 3">
    <name type="scientific">Methanolobus vulcani</name>
    <dbReference type="NCBI Taxonomy" id="38026"/>
    <lineage>
        <taxon>Archaea</taxon>
        <taxon>Methanobacteriati</taxon>
        <taxon>Methanobacteriota</taxon>
        <taxon>Stenosarchaea group</taxon>
        <taxon>Methanomicrobia</taxon>
        <taxon>Methanosarcinales</taxon>
        <taxon>Methanosarcinaceae</taxon>
        <taxon>Methanolobus</taxon>
    </lineage>
</organism>
<gene>
    <name evidence="2" type="ORF">SAMN04488589_0180</name>
</gene>
<dbReference type="AlphaFoldDB" id="A0A7Z7FD42"/>
<protein>
    <submittedName>
        <fullName evidence="2">Uncharacterized protein</fullName>
    </submittedName>
</protein>
<comment type="caution">
    <text evidence="2">The sequence shown here is derived from an EMBL/GenBank/DDBJ whole genome shotgun (WGS) entry which is preliminary data.</text>
</comment>
<name>A0A7Z7FD42_9EURY</name>
<sequence length="90" mass="9702">MVKAGNVIIIAVVLFSLIISGCADKESTTQEQSNPSDSISQNVSVADELLSSEMVGITDTEMQDLEADLAELEAMLNETKLEEDIVIEDI</sequence>